<feature type="domain" description="Histidine kinase" evidence="9">
    <location>
        <begin position="211"/>
        <end position="413"/>
    </location>
</feature>
<dbReference type="CDD" id="cd00082">
    <property type="entry name" value="HisKA"/>
    <property type="match status" value="1"/>
</dbReference>
<dbReference type="PROSITE" id="PS50109">
    <property type="entry name" value="HIS_KIN"/>
    <property type="match status" value="1"/>
</dbReference>
<keyword evidence="4" id="KW-0808">Transferase</keyword>
<dbReference type="AlphaFoldDB" id="N6ZQ40"/>
<keyword evidence="3" id="KW-0597">Phosphoprotein</keyword>
<dbReference type="PANTHER" id="PTHR45436:SF16">
    <property type="entry name" value="HISTIDINE KINASE"/>
    <property type="match status" value="1"/>
</dbReference>
<comment type="catalytic activity">
    <reaction evidence="1">
        <text>ATP + protein L-histidine = ADP + protein N-phospho-L-histidine.</text>
        <dbReference type="EC" id="2.7.13.3"/>
    </reaction>
</comment>
<dbReference type="CDD" id="cd00075">
    <property type="entry name" value="HATPase"/>
    <property type="match status" value="1"/>
</dbReference>
<evidence type="ECO:0000256" key="8">
    <source>
        <dbReference type="SAM" id="Phobius"/>
    </source>
</evidence>
<dbReference type="InterPro" id="IPR036890">
    <property type="entry name" value="HATPase_C_sf"/>
</dbReference>
<dbReference type="GO" id="GO:0005886">
    <property type="term" value="C:plasma membrane"/>
    <property type="evidence" value="ECO:0007669"/>
    <property type="project" value="TreeGrafter"/>
</dbReference>
<dbReference type="PANTHER" id="PTHR45436">
    <property type="entry name" value="SENSOR HISTIDINE KINASE YKOH"/>
    <property type="match status" value="1"/>
</dbReference>
<accession>N6ZQ40</accession>
<dbReference type="SMART" id="SM00387">
    <property type="entry name" value="HATPase_c"/>
    <property type="match status" value="1"/>
</dbReference>
<comment type="caution">
    <text evidence="10">The sequence shown here is derived from an EMBL/GenBank/DDBJ whole genome shotgun (WGS) entry which is preliminary data.</text>
</comment>
<keyword evidence="7 8" id="KW-1133">Transmembrane helix</keyword>
<evidence type="ECO:0000256" key="6">
    <source>
        <dbReference type="ARBA" id="ARBA00022777"/>
    </source>
</evidence>
<evidence type="ECO:0000256" key="5">
    <source>
        <dbReference type="ARBA" id="ARBA00022692"/>
    </source>
</evidence>
<keyword evidence="8" id="KW-0472">Membrane</keyword>
<evidence type="ECO:0000259" key="9">
    <source>
        <dbReference type="PROSITE" id="PS50109"/>
    </source>
</evidence>
<dbReference type="InterPro" id="IPR003661">
    <property type="entry name" value="HisK_dim/P_dom"/>
</dbReference>
<dbReference type="SUPFAM" id="SSF47384">
    <property type="entry name" value="Homodimeric domain of signal transducing histidine kinase"/>
    <property type="match status" value="1"/>
</dbReference>
<gene>
    <name evidence="10" type="ORF">C667_14157</name>
</gene>
<dbReference type="Pfam" id="PF00512">
    <property type="entry name" value="HisKA"/>
    <property type="match status" value="1"/>
</dbReference>
<evidence type="ECO:0000256" key="1">
    <source>
        <dbReference type="ARBA" id="ARBA00000085"/>
    </source>
</evidence>
<keyword evidence="6 10" id="KW-0418">Kinase</keyword>
<dbReference type="InterPro" id="IPR003594">
    <property type="entry name" value="HATPase_dom"/>
</dbReference>
<reference evidence="10 11" key="1">
    <citation type="submission" date="2012-09" db="EMBL/GenBank/DDBJ databases">
        <title>Draft Genome Sequences of 6 Strains from Genus Thauera.</title>
        <authorList>
            <person name="Liu B."/>
            <person name="Shapleigh J.P."/>
            <person name="Frostegard A.H."/>
        </authorList>
    </citation>
    <scope>NUCLEOTIDE SEQUENCE [LARGE SCALE GENOMIC DNA]</scope>
    <source>
        <strain evidence="10 11">B4P</strain>
    </source>
</reference>
<dbReference type="Pfam" id="PF02518">
    <property type="entry name" value="HATPase_c"/>
    <property type="match status" value="1"/>
</dbReference>
<proteinExistence type="predicted"/>
<feature type="transmembrane region" description="Helical" evidence="8">
    <location>
        <begin position="128"/>
        <end position="152"/>
    </location>
</feature>
<dbReference type="InterPro" id="IPR050428">
    <property type="entry name" value="TCS_sensor_his_kinase"/>
</dbReference>
<dbReference type="Gene3D" id="3.30.565.10">
    <property type="entry name" value="Histidine kinase-like ATPase, C-terminal domain"/>
    <property type="match status" value="1"/>
</dbReference>
<evidence type="ECO:0000313" key="11">
    <source>
        <dbReference type="Proteomes" id="UP000013047"/>
    </source>
</evidence>
<evidence type="ECO:0000256" key="3">
    <source>
        <dbReference type="ARBA" id="ARBA00022553"/>
    </source>
</evidence>
<name>N6ZQ40_9RHOO</name>
<dbReference type="SUPFAM" id="SSF55874">
    <property type="entry name" value="ATPase domain of HSP90 chaperone/DNA topoisomerase II/histidine kinase"/>
    <property type="match status" value="1"/>
</dbReference>
<dbReference type="Proteomes" id="UP000013047">
    <property type="component" value="Unassembled WGS sequence"/>
</dbReference>
<dbReference type="SMART" id="SM00388">
    <property type="entry name" value="HisKA"/>
    <property type="match status" value="1"/>
</dbReference>
<organism evidence="10 11">
    <name type="scientific">Thauera phenylacetica B4P</name>
    <dbReference type="NCBI Taxonomy" id="1234382"/>
    <lineage>
        <taxon>Bacteria</taxon>
        <taxon>Pseudomonadati</taxon>
        <taxon>Pseudomonadota</taxon>
        <taxon>Betaproteobacteria</taxon>
        <taxon>Rhodocyclales</taxon>
        <taxon>Zoogloeaceae</taxon>
        <taxon>Thauera</taxon>
    </lineage>
</organism>
<dbReference type="GO" id="GO:0000155">
    <property type="term" value="F:phosphorelay sensor kinase activity"/>
    <property type="evidence" value="ECO:0007669"/>
    <property type="project" value="InterPro"/>
</dbReference>
<evidence type="ECO:0000256" key="2">
    <source>
        <dbReference type="ARBA" id="ARBA00012438"/>
    </source>
</evidence>
<evidence type="ECO:0000313" key="10">
    <source>
        <dbReference type="EMBL" id="ENO96413.1"/>
    </source>
</evidence>
<keyword evidence="11" id="KW-1185">Reference proteome</keyword>
<dbReference type="Gene3D" id="1.10.287.130">
    <property type="match status" value="1"/>
</dbReference>
<evidence type="ECO:0000256" key="7">
    <source>
        <dbReference type="ARBA" id="ARBA00022989"/>
    </source>
</evidence>
<evidence type="ECO:0000256" key="4">
    <source>
        <dbReference type="ARBA" id="ARBA00022679"/>
    </source>
</evidence>
<sequence length="414" mass="45020">MRFRIAVSVTAVLVVLIVAQSLALVRLNEEMEEEFIDGTLDEQLHYSIEHSRRLGTLIGPQTPNMTLYRFAPGETPPQGLRPELAALAVGDHEDWSAGRELHVAVREADGQRYVLIYDESEHRERESAVVATVVIGGLVLTALSFLLVYAIAARLTRGLETLAERVEEGRDGEPFAEDGLDAELLVVARALDRAEARQAAVLARERDFNANLSHELRTPLAGIRSDAEMLLIDPALSDKARRRAERIIATTDRTTTLAHSLLLLAREARPQALEPIDVGAAVRQAWARLHPPAAEAEAPSIRIDPGAEVVADPSLLVLVLHNLLENALRHGEGRAIEVVLEGRQLAVCDRGPGFGSEDPMRSFERFRRGGGKPGHGLGLALVQHICTACGWTVRAANRPDGGACLTIDFEPAAA</sequence>
<dbReference type="InterPro" id="IPR005467">
    <property type="entry name" value="His_kinase_dom"/>
</dbReference>
<keyword evidence="5 8" id="KW-0812">Transmembrane</keyword>
<dbReference type="EC" id="2.7.13.3" evidence="2"/>
<dbReference type="EMBL" id="AMXF01000111">
    <property type="protein sequence ID" value="ENO96413.1"/>
    <property type="molecule type" value="Genomic_DNA"/>
</dbReference>
<protein>
    <recommendedName>
        <fullName evidence="2">histidine kinase</fullName>
        <ecNumber evidence="2">2.7.13.3</ecNumber>
    </recommendedName>
</protein>
<dbReference type="InterPro" id="IPR036097">
    <property type="entry name" value="HisK_dim/P_sf"/>
</dbReference>
<dbReference type="OrthoDB" id="9121563at2"/>